<dbReference type="Proteomes" id="UP000186040">
    <property type="component" value="Unassembled WGS sequence"/>
</dbReference>
<dbReference type="AlphaFoldDB" id="A0A1Q9LPR4"/>
<dbReference type="InterPro" id="IPR049450">
    <property type="entry name" value="ACOT8-like_C"/>
</dbReference>
<organism evidence="3 4">
    <name type="scientific">Actinokineospora bangkokensis</name>
    <dbReference type="NCBI Taxonomy" id="1193682"/>
    <lineage>
        <taxon>Bacteria</taxon>
        <taxon>Bacillati</taxon>
        <taxon>Actinomycetota</taxon>
        <taxon>Actinomycetes</taxon>
        <taxon>Pseudonocardiales</taxon>
        <taxon>Pseudonocardiaceae</taxon>
        <taxon>Actinokineospora</taxon>
    </lineage>
</organism>
<dbReference type="RefSeq" id="WP_075974224.1">
    <property type="nucleotide sequence ID" value="NZ_MKQR01000008.1"/>
</dbReference>
<evidence type="ECO:0000313" key="3">
    <source>
        <dbReference type="EMBL" id="OLR94015.1"/>
    </source>
</evidence>
<feature type="domain" description="Acyl-CoA thioesterase-like C-terminal" evidence="2">
    <location>
        <begin position="124"/>
        <end position="254"/>
    </location>
</feature>
<dbReference type="SUPFAM" id="SSF54637">
    <property type="entry name" value="Thioesterase/thiol ester dehydrase-isomerase"/>
    <property type="match status" value="1"/>
</dbReference>
<comment type="caution">
    <text evidence="3">The sequence shown here is derived from an EMBL/GenBank/DDBJ whole genome shotgun (WGS) entry which is preliminary data.</text>
</comment>
<dbReference type="EMBL" id="MKQR01000008">
    <property type="protein sequence ID" value="OLR94015.1"/>
    <property type="molecule type" value="Genomic_DNA"/>
</dbReference>
<dbReference type="Gene3D" id="2.40.160.210">
    <property type="entry name" value="Acyl-CoA thioesterase, double hotdog domain"/>
    <property type="match status" value="1"/>
</dbReference>
<dbReference type="InterPro" id="IPR049449">
    <property type="entry name" value="TesB_ACOT8-like_N"/>
</dbReference>
<name>A0A1Q9LPR4_9PSEU</name>
<keyword evidence="4" id="KW-1185">Reference proteome</keyword>
<protein>
    <submittedName>
        <fullName evidence="3">Thioesterase</fullName>
    </submittedName>
</protein>
<feature type="domain" description="Acyl-CoA thioesterase-like N-terminal HotDog" evidence="1">
    <location>
        <begin position="24"/>
        <end position="104"/>
    </location>
</feature>
<gene>
    <name evidence="3" type="ORF">BJP25_13645</name>
</gene>
<proteinExistence type="predicted"/>
<evidence type="ECO:0000259" key="1">
    <source>
        <dbReference type="Pfam" id="PF13622"/>
    </source>
</evidence>
<evidence type="ECO:0000259" key="2">
    <source>
        <dbReference type="Pfam" id="PF20789"/>
    </source>
</evidence>
<sequence>MTAADSYFVRTGDTTFLPTVHTGGAWNTAEQHISPLIGLLAHAVDRGAPSDKVVSRVSVDILGVIGMAEFEVAVRVLRPGRTVELVEATASAAGRSVAVARVWRLSTSDTAAVAGGAGPALPPPHDLPPHPITELWPGGYIEGVDLRVVSGPEPGRVVAWLRTPTALVRGERVSPVARFLGLVDTANGIAVREHPAKWAFPNLDLTVHLFRQPEGEWVGFDTSVVFGATGQGLTSTTLHDLRGPVGRAEQVLTVRPLA</sequence>
<dbReference type="InterPro" id="IPR042171">
    <property type="entry name" value="Acyl-CoA_hotdog"/>
</dbReference>
<reference evidence="3 4" key="1">
    <citation type="submission" date="2016-10" db="EMBL/GenBank/DDBJ databases">
        <title>The Draft Genome Sequence of Actinokineospora bangkokensis 44EHWT reveals the biosynthetic pathway of antifungal compounds Thailandins with unusual extender unit butylmalonyl-CoA.</title>
        <authorList>
            <person name="Greule A."/>
            <person name="Intra B."/>
            <person name="Flemming S."/>
            <person name="Rommel M.G."/>
            <person name="Panbangred W."/>
            <person name="Bechthold A."/>
        </authorList>
    </citation>
    <scope>NUCLEOTIDE SEQUENCE [LARGE SCALE GENOMIC DNA]</scope>
    <source>
        <strain evidence="3 4">44EHW</strain>
    </source>
</reference>
<dbReference type="OrthoDB" id="1413770at2"/>
<dbReference type="STRING" id="1193682.BJP25_13645"/>
<dbReference type="Pfam" id="PF20789">
    <property type="entry name" value="4HBT_3C"/>
    <property type="match status" value="1"/>
</dbReference>
<evidence type="ECO:0000313" key="4">
    <source>
        <dbReference type="Proteomes" id="UP000186040"/>
    </source>
</evidence>
<dbReference type="Pfam" id="PF13622">
    <property type="entry name" value="4HBT_3"/>
    <property type="match status" value="1"/>
</dbReference>
<accession>A0A1Q9LPR4</accession>
<dbReference type="InterPro" id="IPR029069">
    <property type="entry name" value="HotDog_dom_sf"/>
</dbReference>